<proteinExistence type="predicted"/>
<name>A0A9N9EZL2_9GLOM</name>
<dbReference type="AlphaFoldDB" id="A0A9N9EZL2"/>
<organism evidence="1 2">
    <name type="scientific">Ambispora gerdemannii</name>
    <dbReference type="NCBI Taxonomy" id="144530"/>
    <lineage>
        <taxon>Eukaryota</taxon>
        <taxon>Fungi</taxon>
        <taxon>Fungi incertae sedis</taxon>
        <taxon>Mucoromycota</taxon>
        <taxon>Glomeromycotina</taxon>
        <taxon>Glomeromycetes</taxon>
        <taxon>Archaeosporales</taxon>
        <taxon>Ambisporaceae</taxon>
        <taxon>Ambispora</taxon>
    </lineage>
</organism>
<protein>
    <submittedName>
        <fullName evidence="1">3502_t:CDS:1</fullName>
    </submittedName>
</protein>
<reference evidence="1" key="1">
    <citation type="submission" date="2021-06" db="EMBL/GenBank/DDBJ databases">
        <authorList>
            <person name="Kallberg Y."/>
            <person name="Tangrot J."/>
            <person name="Rosling A."/>
        </authorList>
    </citation>
    <scope>NUCLEOTIDE SEQUENCE</scope>
    <source>
        <strain evidence="1">MT106</strain>
    </source>
</reference>
<evidence type="ECO:0000313" key="1">
    <source>
        <dbReference type="EMBL" id="CAG8500390.1"/>
    </source>
</evidence>
<evidence type="ECO:0000313" key="2">
    <source>
        <dbReference type="Proteomes" id="UP000789831"/>
    </source>
</evidence>
<accession>A0A9N9EZL2</accession>
<keyword evidence="2" id="KW-1185">Reference proteome</keyword>
<dbReference type="OrthoDB" id="2142187at2759"/>
<dbReference type="EMBL" id="CAJVPL010000467">
    <property type="protein sequence ID" value="CAG8500390.1"/>
    <property type="molecule type" value="Genomic_DNA"/>
</dbReference>
<gene>
    <name evidence="1" type="ORF">AGERDE_LOCUS4216</name>
</gene>
<sequence>MATGSRRLLGLLREPSRTDIFSSLSYQGLTQIYRFRSSKSRRESSNAKTEDISLPLLKSEHAEEVVGETERINELSEHLKYIIELLGVVGRFLEAMIFQMSVIGSAVANKEVTVGNTFCQSGLRYFLQECHYQPKYCQELLKRTKQHINEKTLLDHFTSKDNLEIILSLVAYTLFWWPVDRTDTISIIKKRKIEGLEKEELIFLDGNENKRLKLPFLTLHENYSHRNLDALPPIRVIEFLDNVILLDQNKRLTISVLVFRLWVIYQRSIAKGAIDTCKCMLSQLVPLRLGQKDMSLKLLPVFTIRSTECRSTKTIERNLLVRLNRHRNAYHNLQKRPFVDSFLLTEPIFIQNKQQVVSRKKVIAGHSS</sequence>
<dbReference type="Proteomes" id="UP000789831">
    <property type="component" value="Unassembled WGS sequence"/>
</dbReference>
<comment type="caution">
    <text evidence="1">The sequence shown here is derived from an EMBL/GenBank/DDBJ whole genome shotgun (WGS) entry which is preliminary data.</text>
</comment>